<dbReference type="Proteomes" id="UP001165060">
    <property type="component" value="Unassembled WGS sequence"/>
</dbReference>
<feature type="compositionally biased region" description="Polar residues" evidence="1">
    <location>
        <begin position="63"/>
        <end position="72"/>
    </location>
</feature>
<feature type="compositionally biased region" description="Low complexity" evidence="1">
    <location>
        <begin position="138"/>
        <end position="151"/>
    </location>
</feature>
<keyword evidence="3" id="KW-1185">Reference proteome</keyword>
<sequence>MSVNKSSNCPTVISLHPIQNHPDHLLHIIDDVSLPLQAPRKSSIKIKMSGALSQLSTMVNRQNSGNTATTLSTHDETADEDASSTASGRPKSNLDEWLESADVEEETAPPAPAPRSFFKQLSSVSMFSNDGAGGERQSVMSRMSSMSRGSVSSMRESMGRRASDAKLHFRDIHSKVSRRRSSTTTPPKASNKWPQHAYYLEQMLRTKLERYQLSKALESKTLSAGEADKVRQFMVEAKEKEDEIALRDNKNPKITGLLSDATTSLLQGSPLQTLVGASFAQREAHSLRLHFLLSVLRYLSTTSEEPSGKRQRLPPPSSKRDLSPSLVSKYYARTSDVFFHILMFAY</sequence>
<proteinExistence type="predicted"/>
<evidence type="ECO:0000313" key="3">
    <source>
        <dbReference type="Proteomes" id="UP001165060"/>
    </source>
</evidence>
<evidence type="ECO:0000256" key="1">
    <source>
        <dbReference type="SAM" id="MobiDB-lite"/>
    </source>
</evidence>
<comment type="caution">
    <text evidence="2">The sequence shown here is derived from an EMBL/GenBank/DDBJ whole genome shotgun (WGS) entry which is preliminary data.</text>
</comment>
<protein>
    <submittedName>
        <fullName evidence="2">Uncharacterized protein</fullName>
    </submittedName>
</protein>
<reference evidence="2 3" key="1">
    <citation type="journal article" date="2023" name="Commun. Biol.">
        <title>Genome analysis of Parmales, the sister group of diatoms, reveals the evolutionary specialization of diatoms from phago-mixotrophs to photoautotrophs.</title>
        <authorList>
            <person name="Ban H."/>
            <person name="Sato S."/>
            <person name="Yoshikawa S."/>
            <person name="Yamada K."/>
            <person name="Nakamura Y."/>
            <person name="Ichinomiya M."/>
            <person name="Sato N."/>
            <person name="Blanc-Mathieu R."/>
            <person name="Endo H."/>
            <person name="Kuwata A."/>
            <person name="Ogata H."/>
        </authorList>
    </citation>
    <scope>NUCLEOTIDE SEQUENCE [LARGE SCALE GENOMIC DNA]</scope>
</reference>
<gene>
    <name evidence="2" type="ORF">TeGR_g2671</name>
</gene>
<organism evidence="2 3">
    <name type="scientific">Tetraparma gracilis</name>
    <dbReference type="NCBI Taxonomy" id="2962635"/>
    <lineage>
        <taxon>Eukaryota</taxon>
        <taxon>Sar</taxon>
        <taxon>Stramenopiles</taxon>
        <taxon>Ochrophyta</taxon>
        <taxon>Bolidophyceae</taxon>
        <taxon>Parmales</taxon>
        <taxon>Triparmaceae</taxon>
        <taxon>Tetraparma</taxon>
    </lineage>
</organism>
<feature type="region of interest" description="Disordered" evidence="1">
    <location>
        <begin position="63"/>
        <end position="94"/>
    </location>
</feature>
<feature type="region of interest" description="Disordered" evidence="1">
    <location>
        <begin position="128"/>
        <end position="151"/>
    </location>
</feature>
<name>A0ABQ6N478_9STRA</name>
<feature type="region of interest" description="Disordered" evidence="1">
    <location>
        <begin position="171"/>
        <end position="192"/>
    </location>
</feature>
<evidence type="ECO:0000313" key="2">
    <source>
        <dbReference type="EMBL" id="GMI39601.1"/>
    </source>
</evidence>
<accession>A0ABQ6N478</accession>
<dbReference type="EMBL" id="BRYB01002096">
    <property type="protein sequence ID" value="GMI39601.1"/>
    <property type="molecule type" value="Genomic_DNA"/>
</dbReference>
<feature type="region of interest" description="Disordered" evidence="1">
    <location>
        <begin position="304"/>
        <end position="323"/>
    </location>
</feature>